<evidence type="ECO:0000313" key="3">
    <source>
        <dbReference type="Proteomes" id="UP001198010"/>
    </source>
</evidence>
<dbReference type="InterPro" id="IPR025235">
    <property type="entry name" value="DUF4178"/>
</dbReference>
<dbReference type="AlphaFoldDB" id="A0AB35HEZ3"/>
<organism evidence="2 3">
    <name type="scientific">Veillonella nakazawae</name>
    <dbReference type="NCBI Taxonomy" id="2682456"/>
    <lineage>
        <taxon>Bacteria</taxon>
        <taxon>Bacillati</taxon>
        <taxon>Bacillota</taxon>
        <taxon>Negativicutes</taxon>
        <taxon>Veillonellales</taxon>
        <taxon>Veillonellaceae</taxon>
        <taxon>Veillonella</taxon>
    </lineage>
</organism>
<accession>A0AB35HEZ3</accession>
<comment type="caution">
    <text evidence="2">The sequence shown here is derived from an EMBL/GenBank/DDBJ whole genome shotgun (WGS) entry which is preliminary data.</text>
</comment>
<protein>
    <submittedName>
        <fullName evidence="2">DUF4178 domain-containing protein</fullName>
    </submittedName>
</protein>
<name>A0AB35HEZ3_9FIRM</name>
<evidence type="ECO:0000259" key="1">
    <source>
        <dbReference type="Pfam" id="PF13785"/>
    </source>
</evidence>
<evidence type="ECO:0000313" key="2">
    <source>
        <dbReference type="EMBL" id="MCB8606431.1"/>
    </source>
</evidence>
<dbReference type="EMBL" id="JAJDLA010000021">
    <property type="protein sequence ID" value="MCB8606431.1"/>
    <property type="molecule type" value="Genomic_DNA"/>
</dbReference>
<feature type="domain" description="DUF4178" evidence="1">
    <location>
        <begin position="6"/>
        <end position="130"/>
    </location>
</feature>
<sequence length="173" mass="20644">MKFNYGDTLRIRNELYTILGKIRYIDTHRRIWYKYKLVKHKNNAEFWISWNEKHDVYQFTKLCGKVIPSDMNVVHRSYQMAIGTRGDIDTDIDIGAFSRYEEYEDDNGTHVLTIEKRAHTTEYSKGVYVDKKYVLLESNAEITKPILDKMDTVKKVRFIGPIIWFLANFFKNK</sequence>
<reference evidence="2" key="1">
    <citation type="submission" date="2021-10" db="EMBL/GenBank/DDBJ databases">
        <title>Collection of gut derived symbiotic bacterial strains cultured from healthy donors.</title>
        <authorList>
            <person name="Lin H."/>
            <person name="Littmann E."/>
            <person name="Kohout C."/>
            <person name="Pamer E.G."/>
        </authorList>
    </citation>
    <scope>NUCLEOTIDE SEQUENCE</scope>
    <source>
        <strain evidence="2">DFI.4.35</strain>
    </source>
</reference>
<proteinExistence type="predicted"/>
<dbReference type="Pfam" id="PF13785">
    <property type="entry name" value="DUF4178"/>
    <property type="match status" value="1"/>
</dbReference>
<dbReference type="Proteomes" id="UP001198010">
    <property type="component" value="Unassembled WGS sequence"/>
</dbReference>
<dbReference type="RefSeq" id="WP_227283770.1">
    <property type="nucleotide sequence ID" value="NZ_JAJDLA010000021.1"/>
</dbReference>
<gene>
    <name evidence="2" type="ORF">LJD63_09175</name>
</gene>